<comment type="caution">
    <text evidence="2">The sequence shown here is derived from an EMBL/GenBank/DDBJ whole genome shotgun (WGS) entry which is preliminary data.</text>
</comment>
<feature type="compositionally biased region" description="Polar residues" evidence="1">
    <location>
        <begin position="108"/>
        <end position="117"/>
    </location>
</feature>
<dbReference type="RefSeq" id="WP_407594544.1">
    <property type="nucleotide sequence ID" value="NZ_JBHDIY010000004.1"/>
</dbReference>
<proteinExistence type="predicted"/>
<accession>A0ABW8UZJ2</accession>
<dbReference type="Proteomes" id="UP001627408">
    <property type="component" value="Unassembled WGS sequence"/>
</dbReference>
<keyword evidence="3" id="KW-1185">Reference proteome</keyword>
<gene>
    <name evidence="2" type="ORF">ACERZ8_21640</name>
</gene>
<organism evidence="2 3">
    <name type="scientific">Tateyamaria armeniaca</name>
    <dbReference type="NCBI Taxonomy" id="2518930"/>
    <lineage>
        <taxon>Bacteria</taxon>
        <taxon>Pseudomonadati</taxon>
        <taxon>Pseudomonadota</taxon>
        <taxon>Alphaproteobacteria</taxon>
        <taxon>Rhodobacterales</taxon>
        <taxon>Roseobacteraceae</taxon>
        <taxon>Tateyamaria</taxon>
    </lineage>
</organism>
<evidence type="ECO:0000313" key="3">
    <source>
        <dbReference type="Proteomes" id="UP001627408"/>
    </source>
</evidence>
<evidence type="ECO:0000256" key="1">
    <source>
        <dbReference type="SAM" id="MobiDB-lite"/>
    </source>
</evidence>
<dbReference type="EMBL" id="JBHDIY010000004">
    <property type="protein sequence ID" value="MFL4472352.1"/>
    <property type="molecule type" value="Genomic_DNA"/>
</dbReference>
<feature type="region of interest" description="Disordered" evidence="1">
    <location>
        <begin position="95"/>
        <end position="117"/>
    </location>
</feature>
<sequence length="117" mass="12342">MAMQYKTIFMGSGGGVDVDKADVAAIATELGKYLKTNGMQAQGIKLPGLKKAQTTIKKAAEILAKSRNSPLAQELGMAPELKVVAGIDTKGDMSATITGLLPPRNPASRRSISTRQR</sequence>
<reference evidence="2 3" key="1">
    <citation type="submission" date="2024-08" db="EMBL/GenBank/DDBJ databases">
        <title>Tateyamaria sp. nov., isolated from marine algae.</title>
        <authorList>
            <person name="Choi B.J."/>
            <person name="Kim J.M."/>
            <person name="Lee J.K."/>
            <person name="Choi D.G."/>
            <person name="Bayburt H."/>
            <person name="Baek J.H."/>
            <person name="Han D.M."/>
            <person name="Jeon C.O."/>
        </authorList>
    </citation>
    <scope>NUCLEOTIDE SEQUENCE [LARGE SCALE GENOMIC DNA]</scope>
    <source>
        <strain evidence="2 3">KMU-156</strain>
    </source>
</reference>
<evidence type="ECO:0000313" key="2">
    <source>
        <dbReference type="EMBL" id="MFL4472352.1"/>
    </source>
</evidence>
<protein>
    <submittedName>
        <fullName evidence="2">Uncharacterized protein</fullName>
    </submittedName>
</protein>
<name>A0ABW8UZJ2_9RHOB</name>